<dbReference type="PANTHER" id="PTHR45566">
    <property type="entry name" value="HTH-TYPE TRANSCRIPTIONAL REGULATOR YHJB-RELATED"/>
    <property type="match status" value="1"/>
</dbReference>
<evidence type="ECO:0000259" key="5">
    <source>
        <dbReference type="PROSITE" id="PS50043"/>
    </source>
</evidence>
<dbReference type="SUPFAM" id="SSF46894">
    <property type="entry name" value="C-terminal effector domain of the bipartite response regulators"/>
    <property type="match status" value="1"/>
</dbReference>
<dbReference type="RefSeq" id="WP_262566919.1">
    <property type="nucleotide sequence ID" value="NZ_JAPFCC010000001.1"/>
</dbReference>
<keyword evidence="2" id="KW-0238">DNA-binding</keyword>
<feature type="modified residue" description="4-aspartylphosphate" evidence="3">
    <location>
        <position position="56"/>
    </location>
</feature>
<dbReference type="EMBL" id="JAPFCC010000001">
    <property type="protein sequence ID" value="MCW7551926.1"/>
    <property type="molecule type" value="Genomic_DNA"/>
</dbReference>
<gene>
    <name evidence="7" type="ORF">NX722_04585</name>
</gene>
<feature type="region of interest" description="Disordered" evidence="4">
    <location>
        <begin position="207"/>
        <end position="240"/>
    </location>
</feature>
<name>A0ABT3MRD1_9GAMM</name>
<feature type="domain" description="Response regulatory" evidence="6">
    <location>
        <begin position="4"/>
        <end position="121"/>
    </location>
</feature>
<keyword evidence="8" id="KW-1185">Reference proteome</keyword>
<keyword evidence="1 3" id="KW-0597">Phosphoprotein</keyword>
<feature type="compositionally biased region" description="Low complexity" evidence="4">
    <location>
        <begin position="212"/>
        <end position="240"/>
    </location>
</feature>
<dbReference type="InterPro" id="IPR051015">
    <property type="entry name" value="EvgA-like"/>
</dbReference>
<proteinExistence type="predicted"/>
<dbReference type="Pfam" id="PF00196">
    <property type="entry name" value="GerE"/>
    <property type="match status" value="1"/>
</dbReference>
<dbReference type="PROSITE" id="PS50110">
    <property type="entry name" value="RESPONSE_REGULATORY"/>
    <property type="match status" value="1"/>
</dbReference>
<sequence>MEHTIIIADDHPLFRAAMQAALRQGLVNPEIHEAGSIAALQSVLGQVPSPDLILLDLHMPGAHGLSGLIFLRGHYPEVPVAIVSASDDQQVIRRAMQHGANGFIPKSAPLDTLKEAIARILDGEVWLPDNMANIATQQETPDIEQKLASLTPQQFRVLGMISEGLLNKQIAYDLEVSEATIKAHVTAIFKKLGVRNRTQAVIAMKELEIDQPGSDSPNDSPNESPNESPNGSNNNQASDV</sequence>
<evidence type="ECO:0000256" key="1">
    <source>
        <dbReference type="ARBA" id="ARBA00022553"/>
    </source>
</evidence>
<dbReference type="CDD" id="cd17535">
    <property type="entry name" value="REC_NarL-like"/>
    <property type="match status" value="1"/>
</dbReference>
<feature type="domain" description="HTH luxR-type" evidence="5">
    <location>
        <begin position="143"/>
        <end position="208"/>
    </location>
</feature>
<reference evidence="7 8" key="1">
    <citation type="submission" date="2022-10" db="EMBL/GenBank/DDBJ databases">
        <title>High-quality genome sequences of two octocoral-associated bacteria, Endozoicomonas euniceicola EF212 and Endozoicomonas gorgoniicola PS125.</title>
        <authorList>
            <person name="Chiou Y.-J."/>
            <person name="Chen Y.-H."/>
        </authorList>
    </citation>
    <scope>NUCLEOTIDE SEQUENCE [LARGE SCALE GENOMIC DNA]</scope>
    <source>
        <strain evidence="7 8">PS125</strain>
    </source>
</reference>
<evidence type="ECO:0000313" key="7">
    <source>
        <dbReference type="EMBL" id="MCW7551926.1"/>
    </source>
</evidence>
<evidence type="ECO:0000256" key="4">
    <source>
        <dbReference type="SAM" id="MobiDB-lite"/>
    </source>
</evidence>
<dbReference type="InterPro" id="IPR011006">
    <property type="entry name" value="CheY-like_superfamily"/>
</dbReference>
<dbReference type="SUPFAM" id="SSF52172">
    <property type="entry name" value="CheY-like"/>
    <property type="match status" value="1"/>
</dbReference>
<dbReference type="InterPro" id="IPR016032">
    <property type="entry name" value="Sig_transdc_resp-reg_C-effctor"/>
</dbReference>
<organism evidence="7 8">
    <name type="scientific">Endozoicomonas gorgoniicola</name>
    <dbReference type="NCBI Taxonomy" id="1234144"/>
    <lineage>
        <taxon>Bacteria</taxon>
        <taxon>Pseudomonadati</taxon>
        <taxon>Pseudomonadota</taxon>
        <taxon>Gammaproteobacteria</taxon>
        <taxon>Oceanospirillales</taxon>
        <taxon>Endozoicomonadaceae</taxon>
        <taxon>Endozoicomonas</taxon>
    </lineage>
</organism>
<dbReference type="PANTHER" id="PTHR45566:SF1">
    <property type="entry name" value="HTH-TYPE TRANSCRIPTIONAL REGULATOR YHJB-RELATED"/>
    <property type="match status" value="1"/>
</dbReference>
<comment type="caution">
    <text evidence="7">The sequence shown here is derived from an EMBL/GenBank/DDBJ whole genome shotgun (WGS) entry which is preliminary data.</text>
</comment>
<dbReference type="PRINTS" id="PR00038">
    <property type="entry name" value="HTHLUXR"/>
</dbReference>
<dbReference type="PROSITE" id="PS00622">
    <property type="entry name" value="HTH_LUXR_1"/>
    <property type="match status" value="1"/>
</dbReference>
<protein>
    <submittedName>
        <fullName evidence="7">Response regulator transcription factor</fullName>
    </submittedName>
</protein>
<dbReference type="CDD" id="cd06170">
    <property type="entry name" value="LuxR_C_like"/>
    <property type="match status" value="1"/>
</dbReference>
<dbReference type="Pfam" id="PF00072">
    <property type="entry name" value="Response_reg"/>
    <property type="match status" value="1"/>
</dbReference>
<dbReference type="Gene3D" id="3.40.50.2300">
    <property type="match status" value="1"/>
</dbReference>
<dbReference type="SMART" id="SM00448">
    <property type="entry name" value="REC"/>
    <property type="match status" value="1"/>
</dbReference>
<dbReference type="InterPro" id="IPR058245">
    <property type="entry name" value="NreC/VraR/RcsB-like_REC"/>
</dbReference>
<dbReference type="Proteomes" id="UP001209854">
    <property type="component" value="Unassembled WGS sequence"/>
</dbReference>
<evidence type="ECO:0000256" key="2">
    <source>
        <dbReference type="ARBA" id="ARBA00023125"/>
    </source>
</evidence>
<evidence type="ECO:0000313" key="8">
    <source>
        <dbReference type="Proteomes" id="UP001209854"/>
    </source>
</evidence>
<dbReference type="InterPro" id="IPR001789">
    <property type="entry name" value="Sig_transdc_resp-reg_receiver"/>
</dbReference>
<evidence type="ECO:0000259" key="6">
    <source>
        <dbReference type="PROSITE" id="PS50110"/>
    </source>
</evidence>
<dbReference type="PROSITE" id="PS50043">
    <property type="entry name" value="HTH_LUXR_2"/>
    <property type="match status" value="1"/>
</dbReference>
<accession>A0ABT3MRD1</accession>
<dbReference type="SMART" id="SM00421">
    <property type="entry name" value="HTH_LUXR"/>
    <property type="match status" value="1"/>
</dbReference>
<dbReference type="InterPro" id="IPR000792">
    <property type="entry name" value="Tscrpt_reg_LuxR_C"/>
</dbReference>
<evidence type="ECO:0000256" key="3">
    <source>
        <dbReference type="PROSITE-ProRule" id="PRU00169"/>
    </source>
</evidence>